<evidence type="ECO:0000256" key="2">
    <source>
        <dbReference type="ARBA" id="ARBA00022475"/>
    </source>
</evidence>
<evidence type="ECO:0000256" key="5">
    <source>
        <dbReference type="ARBA" id="ARBA00023136"/>
    </source>
</evidence>
<dbReference type="Proteomes" id="UP000267128">
    <property type="component" value="Unassembled WGS sequence"/>
</dbReference>
<feature type="transmembrane region" description="Helical" evidence="7">
    <location>
        <begin position="74"/>
        <end position="93"/>
    </location>
</feature>
<evidence type="ECO:0000256" key="7">
    <source>
        <dbReference type="SAM" id="Phobius"/>
    </source>
</evidence>
<keyword evidence="9" id="KW-1185">Reference proteome</keyword>
<evidence type="ECO:0000256" key="4">
    <source>
        <dbReference type="ARBA" id="ARBA00022989"/>
    </source>
</evidence>
<evidence type="ECO:0000256" key="3">
    <source>
        <dbReference type="ARBA" id="ARBA00022692"/>
    </source>
</evidence>
<keyword evidence="3 7" id="KW-0812">Transmembrane</keyword>
<protein>
    <submittedName>
        <fullName evidence="8">Polysaccharide biosynthesis protein</fullName>
    </submittedName>
</protein>
<feature type="transmembrane region" description="Helical" evidence="7">
    <location>
        <begin position="154"/>
        <end position="176"/>
    </location>
</feature>
<feature type="transmembrane region" description="Helical" evidence="7">
    <location>
        <begin position="361"/>
        <end position="380"/>
    </location>
</feature>
<keyword evidence="4 7" id="KW-1133">Transmembrane helix</keyword>
<evidence type="ECO:0000256" key="1">
    <source>
        <dbReference type="ARBA" id="ARBA00004651"/>
    </source>
</evidence>
<feature type="transmembrane region" description="Helical" evidence="7">
    <location>
        <begin position="204"/>
        <end position="224"/>
    </location>
</feature>
<keyword evidence="5 7" id="KW-0472">Membrane</keyword>
<feature type="transmembrane region" description="Helical" evidence="7">
    <location>
        <begin position="24"/>
        <end position="44"/>
    </location>
</feature>
<feature type="transmembrane region" description="Helical" evidence="7">
    <location>
        <begin position="230"/>
        <end position="255"/>
    </location>
</feature>
<feature type="transmembrane region" description="Helical" evidence="7">
    <location>
        <begin position="267"/>
        <end position="289"/>
    </location>
</feature>
<evidence type="ECO:0000313" key="8">
    <source>
        <dbReference type="EMBL" id="RNL64935.1"/>
    </source>
</evidence>
<comment type="caution">
    <text evidence="8">The sequence shown here is derived from an EMBL/GenBank/DDBJ whole genome shotgun (WGS) entry which is preliminary data.</text>
</comment>
<comment type="subcellular location">
    <subcellularLocation>
        <location evidence="1">Cell membrane</location>
        <topology evidence="1">Multi-pass membrane protein</topology>
    </subcellularLocation>
</comment>
<keyword evidence="2" id="KW-1003">Cell membrane</keyword>
<feature type="region of interest" description="Disordered" evidence="6">
    <location>
        <begin position="390"/>
        <end position="416"/>
    </location>
</feature>
<evidence type="ECO:0000256" key="6">
    <source>
        <dbReference type="SAM" id="MobiDB-lite"/>
    </source>
</evidence>
<accession>A0A3N0CNC8</accession>
<dbReference type="PANTHER" id="PTHR30250">
    <property type="entry name" value="PST FAMILY PREDICTED COLANIC ACID TRANSPORTER"/>
    <property type="match status" value="1"/>
</dbReference>
<feature type="transmembrane region" description="Helical" evidence="7">
    <location>
        <begin position="309"/>
        <end position="330"/>
    </location>
</feature>
<feature type="transmembrane region" description="Helical" evidence="7">
    <location>
        <begin position="126"/>
        <end position="148"/>
    </location>
</feature>
<feature type="transmembrane region" description="Helical" evidence="7">
    <location>
        <begin position="337"/>
        <end position="355"/>
    </location>
</feature>
<proteinExistence type="predicted"/>
<gene>
    <name evidence="8" type="ORF">EFK50_02840</name>
</gene>
<feature type="transmembrane region" description="Helical" evidence="7">
    <location>
        <begin position="99"/>
        <end position="119"/>
    </location>
</feature>
<evidence type="ECO:0000313" key="9">
    <source>
        <dbReference type="Proteomes" id="UP000267128"/>
    </source>
</evidence>
<dbReference type="GO" id="GO:0005886">
    <property type="term" value="C:plasma membrane"/>
    <property type="evidence" value="ECO:0007669"/>
    <property type="project" value="UniProtKB-SubCell"/>
</dbReference>
<dbReference type="EMBL" id="RJSE01000003">
    <property type="protein sequence ID" value="RNL64935.1"/>
    <property type="molecule type" value="Genomic_DNA"/>
</dbReference>
<organism evidence="8 9">
    <name type="scientific">Nocardioides marmoriginsengisoli</name>
    <dbReference type="NCBI Taxonomy" id="661483"/>
    <lineage>
        <taxon>Bacteria</taxon>
        <taxon>Bacillati</taxon>
        <taxon>Actinomycetota</taxon>
        <taxon>Actinomycetes</taxon>
        <taxon>Propionibacteriales</taxon>
        <taxon>Nocardioidaceae</taxon>
        <taxon>Nocardioides</taxon>
    </lineage>
</organism>
<dbReference type="PANTHER" id="PTHR30250:SF11">
    <property type="entry name" value="O-ANTIGEN TRANSPORTER-RELATED"/>
    <property type="match status" value="1"/>
</dbReference>
<sequence length="416" mass="43035">MGVMNVATYVFTIFAAHVLGPREYGGVASLMGLLLVVNVLALGLQATGARRVVAAPENREQIEASVMAATYRSALGLGLLCLALTPLISWGLALDNWSAAAMIGVSAVPLTIMGGQAGILQGEERWVPLAAVYLGMGLGRMAFGLLLMPSLDTAFGAMLAVALGAWVPAAIGALVLRHRKVGLHAGIHARGATSILREVASNSYALLAFFALTNIDVIVARARFDEHEAGLYAGGLILTKAVLFLPQFVVVIAFPSMASSSSSKHRMYLRGLAAVGLIGAVATAGAVVLSSLAVSFVGGSAYQEVEPDIWAFATLGTLLALIQLMVYEVVARQHRASVLIVWAGLVAVGAAAMLVNEGHELVRAVALVDLAVLVTLVLVARFHPALRNGDPEPLAGSGAGNGPDSDTDSDTGSAER</sequence>
<reference evidence="8 9" key="1">
    <citation type="submission" date="2018-11" db="EMBL/GenBank/DDBJ databases">
        <authorList>
            <person name="Li F."/>
        </authorList>
    </citation>
    <scope>NUCLEOTIDE SEQUENCE [LARGE SCALE GENOMIC DNA]</scope>
    <source>
        <strain evidence="8 9">Gsoil 097</strain>
    </source>
</reference>
<dbReference type="InterPro" id="IPR050833">
    <property type="entry name" value="Poly_Biosynth_Transport"/>
</dbReference>
<name>A0A3N0CNC8_9ACTN</name>
<dbReference type="AlphaFoldDB" id="A0A3N0CNC8"/>